<dbReference type="AlphaFoldDB" id="X0TIL1"/>
<comment type="caution">
    <text evidence="2">The sequence shown here is derived from an EMBL/GenBank/DDBJ whole genome shotgun (WGS) entry which is preliminary data.</text>
</comment>
<dbReference type="InterPro" id="IPR036821">
    <property type="entry name" value="Peptide_deformylase_sf"/>
</dbReference>
<dbReference type="InterPro" id="IPR023635">
    <property type="entry name" value="Peptide_deformylase"/>
</dbReference>
<sequence length="174" mass="19950">MALREVLKFPDPRLREMSKPVVEIDDEIRELARDMCDVMYDEPGIGLAAPQVGSPVRLIVIDTEWTDQDAERNPLILINPEITEREGSISWSEGCLSVPDFEAEVERSATVRLVAQDLEGEEVVIDAEELQAVCFQHEIDHLDGVLFIDHISRLKRNLYVKRRKKQLKQELEEA</sequence>
<dbReference type="CDD" id="cd00487">
    <property type="entry name" value="Pep_deformylase"/>
    <property type="match status" value="1"/>
</dbReference>
<dbReference type="PRINTS" id="PR01576">
    <property type="entry name" value="PDEFORMYLASE"/>
</dbReference>
<dbReference type="PANTHER" id="PTHR10458:SF22">
    <property type="entry name" value="PEPTIDE DEFORMYLASE"/>
    <property type="match status" value="1"/>
</dbReference>
<gene>
    <name evidence="2" type="ORF">S01H1_30932</name>
</gene>
<organism evidence="2">
    <name type="scientific">marine sediment metagenome</name>
    <dbReference type="NCBI Taxonomy" id="412755"/>
    <lineage>
        <taxon>unclassified sequences</taxon>
        <taxon>metagenomes</taxon>
        <taxon>ecological metagenomes</taxon>
    </lineage>
</organism>
<dbReference type="Gene3D" id="3.90.45.10">
    <property type="entry name" value="Peptide deformylase"/>
    <property type="match status" value="1"/>
</dbReference>
<dbReference type="EMBL" id="BARS01019063">
    <property type="protein sequence ID" value="GAF87101.1"/>
    <property type="molecule type" value="Genomic_DNA"/>
</dbReference>
<dbReference type="GO" id="GO:0042586">
    <property type="term" value="F:peptide deformylase activity"/>
    <property type="evidence" value="ECO:0007669"/>
    <property type="project" value="InterPro"/>
</dbReference>
<reference evidence="2" key="1">
    <citation type="journal article" date="2014" name="Front. Microbiol.">
        <title>High frequency of phylogenetically diverse reductive dehalogenase-homologous genes in deep subseafloor sedimentary metagenomes.</title>
        <authorList>
            <person name="Kawai M."/>
            <person name="Futagami T."/>
            <person name="Toyoda A."/>
            <person name="Takaki Y."/>
            <person name="Nishi S."/>
            <person name="Hori S."/>
            <person name="Arai W."/>
            <person name="Tsubouchi T."/>
            <person name="Morono Y."/>
            <person name="Uchiyama I."/>
            <person name="Ito T."/>
            <person name="Fujiyama A."/>
            <person name="Inagaki F."/>
            <person name="Takami H."/>
        </authorList>
    </citation>
    <scope>NUCLEOTIDE SEQUENCE</scope>
    <source>
        <strain evidence="2">Expedition CK06-06</strain>
    </source>
</reference>
<name>X0TIL1_9ZZZZ</name>
<dbReference type="Pfam" id="PF01327">
    <property type="entry name" value="Pep_deformylase"/>
    <property type="match status" value="1"/>
</dbReference>
<dbReference type="PANTHER" id="PTHR10458">
    <property type="entry name" value="PEPTIDE DEFORMYLASE"/>
    <property type="match status" value="1"/>
</dbReference>
<proteinExistence type="inferred from homology"/>
<dbReference type="NCBIfam" id="NF001159">
    <property type="entry name" value="PRK00150.1-3"/>
    <property type="match status" value="1"/>
</dbReference>
<evidence type="ECO:0000256" key="1">
    <source>
        <dbReference type="ARBA" id="ARBA00010759"/>
    </source>
</evidence>
<dbReference type="SUPFAM" id="SSF56420">
    <property type="entry name" value="Peptide deformylase"/>
    <property type="match status" value="1"/>
</dbReference>
<dbReference type="HAMAP" id="MF_00163">
    <property type="entry name" value="Pep_deformylase"/>
    <property type="match status" value="1"/>
</dbReference>
<protein>
    <recommendedName>
        <fullName evidence="3">Peptide deformylase</fullName>
    </recommendedName>
</protein>
<accession>X0TIL1</accession>
<dbReference type="NCBIfam" id="TIGR00079">
    <property type="entry name" value="pept_deformyl"/>
    <property type="match status" value="1"/>
</dbReference>
<comment type="similarity">
    <text evidence="1">Belongs to the polypeptide deformylase family.</text>
</comment>
<dbReference type="PIRSF" id="PIRSF004749">
    <property type="entry name" value="Pep_def"/>
    <property type="match status" value="1"/>
</dbReference>
<evidence type="ECO:0000313" key="2">
    <source>
        <dbReference type="EMBL" id="GAF87101.1"/>
    </source>
</evidence>
<evidence type="ECO:0008006" key="3">
    <source>
        <dbReference type="Google" id="ProtNLM"/>
    </source>
</evidence>